<evidence type="ECO:0000313" key="1">
    <source>
        <dbReference type="EMBL" id="QEG35862.1"/>
    </source>
</evidence>
<proteinExistence type="predicted"/>
<organism evidence="1 2">
    <name type="scientific">Bythopirellula goksoeyrii</name>
    <dbReference type="NCBI Taxonomy" id="1400387"/>
    <lineage>
        <taxon>Bacteria</taxon>
        <taxon>Pseudomonadati</taxon>
        <taxon>Planctomycetota</taxon>
        <taxon>Planctomycetia</taxon>
        <taxon>Pirellulales</taxon>
        <taxon>Lacipirellulaceae</taxon>
        <taxon>Bythopirellula</taxon>
    </lineage>
</organism>
<name>A0A5B9QED9_9BACT</name>
<gene>
    <name evidence="1" type="ORF">Pr1d_31680</name>
</gene>
<accession>A0A5B9QED9</accession>
<keyword evidence="2" id="KW-1185">Reference proteome</keyword>
<dbReference type="Proteomes" id="UP000323917">
    <property type="component" value="Chromosome"/>
</dbReference>
<protein>
    <submittedName>
        <fullName evidence="1">Uncharacterized protein</fullName>
    </submittedName>
</protein>
<dbReference type="EMBL" id="CP042913">
    <property type="protein sequence ID" value="QEG35862.1"/>
    <property type="molecule type" value="Genomic_DNA"/>
</dbReference>
<evidence type="ECO:0000313" key="2">
    <source>
        <dbReference type="Proteomes" id="UP000323917"/>
    </source>
</evidence>
<sequence length="50" mass="5607">MSDQRMWKAAGKLRSRSSTLKNAVQKTLLPISISEASNISIILITLAWNY</sequence>
<dbReference type="KEGG" id="bgok:Pr1d_31680"/>
<reference evidence="1 2" key="1">
    <citation type="submission" date="2019-08" db="EMBL/GenBank/DDBJ databases">
        <title>Deep-cultivation of Planctomycetes and their phenomic and genomic characterization uncovers novel biology.</title>
        <authorList>
            <person name="Wiegand S."/>
            <person name="Jogler M."/>
            <person name="Boedeker C."/>
            <person name="Pinto D."/>
            <person name="Vollmers J."/>
            <person name="Rivas-Marin E."/>
            <person name="Kohn T."/>
            <person name="Peeters S.H."/>
            <person name="Heuer A."/>
            <person name="Rast P."/>
            <person name="Oberbeckmann S."/>
            <person name="Bunk B."/>
            <person name="Jeske O."/>
            <person name="Meyerdierks A."/>
            <person name="Storesund J.E."/>
            <person name="Kallscheuer N."/>
            <person name="Luecker S."/>
            <person name="Lage O.M."/>
            <person name="Pohl T."/>
            <person name="Merkel B.J."/>
            <person name="Hornburger P."/>
            <person name="Mueller R.-W."/>
            <person name="Bruemmer F."/>
            <person name="Labrenz M."/>
            <person name="Spormann A.M."/>
            <person name="Op den Camp H."/>
            <person name="Overmann J."/>
            <person name="Amann R."/>
            <person name="Jetten M.S.M."/>
            <person name="Mascher T."/>
            <person name="Medema M.H."/>
            <person name="Devos D.P."/>
            <person name="Kaster A.-K."/>
            <person name="Ovreas L."/>
            <person name="Rohde M."/>
            <person name="Galperin M.Y."/>
            <person name="Jogler C."/>
        </authorList>
    </citation>
    <scope>NUCLEOTIDE SEQUENCE [LARGE SCALE GENOMIC DNA]</scope>
    <source>
        <strain evidence="1 2">Pr1d</strain>
    </source>
</reference>
<dbReference type="AlphaFoldDB" id="A0A5B9QED9"/>